<keyword evidence="3" id="KW-1185">Reference proteome</keyword>
<dbReference type="OrthoDB" id="9807664at2"/>
<feature type="binding site" evidence="1">
    <location>
        <position position="20"/>
    </location>
    <ligand>
        <name>Zn(2+)</name>
        <dbReference type="ChEBI" id="CHEBI:29105"/>
    </ligand>
</feature>
<evidence type="ECO:0000313" key="2">
    <source>
        <dbReference type="EMBL" id="AWV98274.1"/>
    </source>
</evidence>
<dbReference type="Proteomes" id="UP000249873">
    <property type="component" value="Chromosome"/>
</dbReference>
<reference evidence="2 3" key="1">
    <citation type="submission" date="2018-05" db="EMBL/GenBank/DDBJ databases">
        <title>Complete genome sequence of Arcticibacterium luteifluviistationis SM1504T, a cytophagaceae bacterium isolated from Arctic surface seawater.</title>
        <authorList>
            <person name="Li Y."/>
            <person name="Qin Q.-L."/>
        </authorList>
    </citation>
    <scope>NUCLEOTIDE SEQUENCE [LARGE SCALE GENOMIC DNA]</scope>
    <source>
        <strain evidence="2 3">SM1504</strain>
    </source>
</reference>
<dbReference type="GO" id="GO:0006284">
    <property type="term" value="P:base-excision repair"/>
    <property type="evidence" value="ECO:0007669"/>
    <property type="project" value="InterPro"/>
</dbReference>
<dbReference type="Pfam" id="PF03352">
    <property type="entry name" value="Adenine_glyco"/>
    <property type="match status" value="1"/>
</dbReference>
<evidence type="ECO:0000256" key="1">
    <source>
        <dbReference type="PIRSR" id="PIRSR605019-1"/>
    </source>
</evidence>
<accession>A0A2Z4GAV4</accession>
<dbReference type="Gene3D" id="1.10.340.30">
    <property type="entry name" value="Hypothetical protein, domain 2"/>
    <property type="match status" value="1"/>
</dbReference>
<gene>
    <name evidence="2" type="ORF">DJ013_08870</name>
</gene>
<feature type="binding site" evidence="1">
    <location>
        <position position="164"/>
    </location>
    <ligand>
        <name>Zn(2+)</name>
        <dbReference type="ChEBI" id="CHEBI:29105"/>
    </ligand>
</feature>
<dbReference type="GO" id="GO:0046872">
    <property type="term" value="F:metal ion binding"/>
    <property type="evidence" value="ECO:0007669"/>
    <property type="project" value="UniProtKB-KW"/>
</dbReference>
<dbReference type="InterPro" id="IPR011257">
    <property type="entry name" value="DNA_glycosylase"/>
</dbReference>
<dbReference type="GO" id="GO:0008725">
    <property type="term" value="F:DNA-3-methyladenine glycosylase activity"/>
    <property type="evidence" value="ECO:0007669"/>
    <property type="project" value="InterPro"/>
</dbReference>
<feature type="binding site" evidence="1">
    <location>
        <position position="4"/>
    </location>
    <ligand>
        <name>Zn(2+)</name>
        <dbReference type="ChEBI" id="CHEBI:29105"/>
    </ligand>
</feature>
<keyword evidence="1" id="KW-0479">Metal-binding</keyword>
<sequence>MPYCKFCQDLPEDNVHKYYHDFQYGFPLATDNELFERLVLEINQAGLSWNTILVKKDNFFKAYDGFDIATVASYPETERERLLSDAGIIRNKLKVNAAIHNANVILELQKEHGSFKNWIELNHPLTKEEWVKVFKKQFKFVGGEIVNEFLQSTGYLPTPHDKDCPVYVKVEEARKGMEIY</sequence>
<dbReference type="PANTHER" id="PTHR30037">
    <property type="entry name" value="DNA-3-METHYLADENINE GLYCOSYLASE 1"/>
    <property type="match status" value="1"/>
</dbReference>
<organism evidence="2 3">
    <name type="scientific">Arcticibacterium luteifluviistationis</name>
    <dbReference type="NCBI Taxonomy" id="1784714"/>
    <lineage>
        <taxon>Bacteria</taxon>
        <taxon>Pseudomonadati</taxon>
        <taxon>Bacteroidota</taxon>
        <taxon>Cytophagia</taxon>
        <taxon>Cytophagales</taxon>
        <taxon>Leadbetterellaceae</taxon>
        <taxon>Arcticibacterium</taxon>
    </lineage>
</organism>
<dbReference type="SUPFAM" id="SSF48150">
    <property type="entry name" value="DNA-glycosylase"/>
    <property type="match status" value="1"/>
</dbReference>
<dbReference type="EMBL" id="CP029480">
    <property type="protein sequence ID" value="AWV98274.1"/>
    <property type="molecule type" value="Genomic_DNA"/>
</dbReference>
<dbReference type="InterPro" id="IPR005019">
    <property type="entry name" value="Adenine_glyco"/>
</dbReference>
<evidence type="ECO:0000313" key="3">
    <source>
        <dbReference type="Proteomes" id="UP000249873"/>
    </source>
</evidence>
<keyword evidence="1" id="KW-0862">Zinc</keyword>
<protein>
    <submittedName>
        <fullName evidence="2">DNA-3-methyladenine glycosylase</fullName>
    </submittedName>
</protein>
<dbReference type="AlphaFoldDB" id="A0A2Z4GAV4"/>
<feature type="binding site" evidence="1">
    <location>
        <position position="160"/>
    </location>
    <ligand>
        <name>Zn(2+)</name>
        <dbReference type="ChEBI" id="CHEBI:29105"/>
    </ligand>
</feature>
<dbReference type="RefSeq" id="WP_111371423.1">
    <property type="nucleotide sequence ID" value="NZ_CP029480.1"/>
</dbReference>
<name>A0A2Z4GAV4_9BACT</name>
<dbReference type="KEGG" id="als:DJ013_08870"/>
<proteinExistence type="predicted"/>
<dbReference type="PANTHER" id="PTHR30037:SF4">
    <property type="entry name" value="DNA-3-METHYLADENINE GLYCOSYLASE I"/>
    <property type="match status" value="1"/>
</dbReference>
<dbReference type="InterPro" id="IPR052891">
    <property type="entry name" value="DNA-3mA_glycosylase"/>
</dbReference>